<dbReference type="Gene3D" id="3.40.50.2000">
    <property type="entry name" value="Glycogen Phosphorylase B"/>
    <property type="match status" value="1"/>
</dbReference>
<proteinExistence type="predicted"/>
<dbReference type="Pfam" id="PF13524">
    <property type="entry name" value="Glyco_trans_1_2"/>
    <property type="match status" value="1"/>
</dbReference>
<dbReference type="Proteomes" id="UP000230078">
    <property type="component" value="Unassembled WGS sequence"/>
</dbReference>
<evidence type="ECO:0000313" key="3">
    <source>
        <dbReference type="Proteomes" id="UP000230078"/>
    </source>
</evidence>
<accession>A0A2M7V238</accession>
<dbReference type="EMBL" id="PFPI01000059">
    <property type="protein sequence ID" value="PIZ92459.1"/>
    <property type="molecule type" value="Genomic_DNA"/>
</dbReference>
<dbReference type="InterPro" id="IPR055259">
    <property type="entry name" value="YkvP/CgeB_Glyco_trans-like"/>
</dbReference>
<evidence type="ECO:0000259" key="1">
    <source>
        <dbReference type="Pfam" id="PF13524"/>
    </source>
</evidence>
<feature type="domain" description="Spore protein YkvP/CgeB glycosyl transferase-like" evidence="1">
    <location>
        <begin position="177"/>
        <end position="310"/>
    </location>
</feature>
<reference evidence="3" key="1">
    <citation type="submission" date="2017-09" db="EMBL/GenBank/DDBJ databases">
        <title>Depth-based differentiation of microbial function through sediment-hosted aquifers and enrichment of novel symbionts in the deep terrestrial subsurface.</title>
        <authorList>
            <person name="Probst A.J."/>
            <person name="Ladd B."/>
            <person name="Jarett J.K."/>
            <person name="Geller-Mcgrath D.E."/>
            <person name="Sieber C.M.K."/>
            <person name="Emerson J.B."/>
            <person name="Anantharaman K."/>
            <person name="Thomas B.C."/>
            <person name="Malmstrom R."/>
            <person name="Stieglmeier M."/>
            <person name="Klingl A."/>
            <person name="Woyke T."/>
            <person name="Ryan C.M."/>
            <person name="Banfield J.F."/>
        </authorList>
    </citation>
    <scope>NUCLEOTIDE SEQUENCE [LARGE SCALE GENOMIC DNA]</scope>
</reference>
<dbReference type="AlphaFoldDB" id="A0A2M7V238"/>
<gene>
    <name evidence="2" type="ORF">COX83_04220</name>
</gene>
<organism evidence="2 3">
    <name type="scientific">Candidatus Magasanikbacteria bacterium CG_4_10_14_0_2_um_filter_41_31</name>
    <dbReference type="NCBI Taxonomy" id="1974639"/>
    <lineage>
        <taxon>Bacteria</taxon>
        <taxon>Candidatus Magasanikiibacteriota</taxon>
    </lineage>
</organism>
<evidence type="ECO:0000313" key="2">
    <source>
        <dbReference type="EMBL" id="PIZ92459.1"/>
    </source>
</evidence>
<sequence length="356" mass="41443">MKILFAFNLFYYDSHELNCAYYFFVDTCLKMGHQVQIVDFGTLNRTSGQRSISSLVMSYVTNYKPDLLFTVPSGRELSKSLLFIIKNFTNTVTLAWNSDDDRRWENYSSTYVDLYDLMITTYENIFDKARKEGHNNVLLSQWASNPDYNKPIKGLSKKYDVAFVGVAYGDRPNYIQHLINKGFNVKVAGKNWDKYISDSDSTLSQQDMSLIYNQSKIALVFSGGYEKGKQIKGRVFETPAYKVCTFIEDTPGLEKFYIDKKEVVSFTDKNDLVEKLKLYLEDDELREKVAQNGYKKTNTFNTYQKRMEDIFIEVGKIQKKNNIISRWLGRILLKISIESARIYSLSKKIIKKLKFI</sequence>
<comment type="caution">
    <text evidence="2">The sequence shown here is derived from an EMBL/GenBank/DDBJ whole genome shotgun (WGS) entry which is preliminary data.</text>
</comment>
<name>A0A2M7V238_9BACT</name>
<protein>
    <recommendedName>
        <fullName evidence="1">Spore protein YkvP/CgeB glycosyl transferase-like domain-containing protein</fullName>
    </recommendedName>
</protein>